<comment type="similarity">
    <text evidence="2">Belongs to the SMC family. SMC2 subfamily.</text>
</comment>
<evidence type="ECO:0000256" key="6">
    <source>
        <dbReference type="ARBA" id="ARBA00022840"/>
    </source>
</evidence>
<keyword evidence="6" id="KW-0067">ATP-binding</keyword>
<feature type="coiled-coil region" evidence="12">
    <location>
        <begin position="253"/>
        <end position="332"/>
    </location>
</feature>
<reference evidence="14 15" key="1">
    <citation type="submission" date="2016-01" db="EMBL/GenBank/DDBJ databases">
        <title>Genome sequence of the yeast Holleya sinecauda.</title>
        <authorList>
            <person name="Dietrich F.S."/>
        </authorList>
    </citation>
    <scope>NUCLEOTIDE SEQUENCE [LARGE SCALE GENOMIC DNA]</scope>
    <source>
        <strain evidence="14 15">ATCC 58844</strain>
    </source>
</reference>
<feature type="domain" description="SMC hinge" evidence="13">
    <location>
        <begin position="521"/>
        <end position="642"/>
    </location>
</feature>
<name>A0A0X8HRP5_9SACH</name>
<dbReference type="Gene3D" id="3.40.50.300">
    <property type="entry name" value="P-loop containing nucleotide triphosphate hydrolases"/>
    <property type="match status" value="2"/>
</dbReference>
<dbReference type="AlphaFoldDB" id="A0A0X8HRP5"/>
<evidence type="ECO:0000256" key="11">
    <source>
        <dbReference type="PIRNR" id="PIRNR005719"/>
    </source>
</evidence>
<dbReference type="InterPro" id="IPR010935">
    <property type="entry name" value="SMC_hinge"/>
</dbReference>
<dbReference type="FunFam" id="3.40.50.300:FF:000278">
    <property type="entry name" value="Structural maintenance of chromosomes 2"/>
    <property type="match status" value="1"/>
</dbReference>
<evidence type="ECO:0000256" key="9">
    <source>
        <dbReference type="ARBA" id="ARBA00023242"/>
    </source>
</evidence>
<dbReference type="EMBL" id="CP014244">
    <property type="protein sequence ID" value="AMD20666.1"/>
    <property type="molecule type" value="Genomic_DNA"/>
</dbReference>
<feature type="coiled-coil region" evidence="12">
    <location>
        <begin position="683"/>
        <end position="734"/>
    </location>
</feature>
<dbReference type="GeneID" id="28723922"/>
<dbReference type="GO" id="GO:0005524">
    <property type="term" value="F:ATP binding"/>
    <property type="evidence" value="ECO:0007669"/>
    <property type="project" value="UniProtKB-KW"/>
</dbReference>
<evidence type="ECO:0000259" key="13">
    <source>
        <dbReference type="SMART" id="SM00968"/>
    </source>
</evidence>
<dbReference type="InterPro" id="IPR036277">
    <property type="entry name" value="SMC_hinge_sf"/>
</dbReference>
<feature type="coiled-coil region" evidence="12">
    <location>
        <begin position="761"/>
        <end position="1027"/>
    </location>
</feature>
<evidence type="ECO:0000256" key="4">
    <source>
        <dbReference type="ARBA" id="ARBA00022741"/>
    </source>
</evidence>
<keyword evidence="9 11" id="KW-0539">Nucleus</keyword>
<keyword evidence="10" id="KW-0131">Cell cycle</keyword>
<evidence type="ECO:0000256" key="10">
    <source>
        <dbReference type="ARBA" id="ARBA00023306"/>
    </source>
</evidence>
<keyword evidence="8" id="KW-0226">DNA condensation</keyword>
<dbReference type="InterPro" id="IPR003395">
    <property type="entry name" value="RecF/RecN/SMC_N"/>
</dbReference>
<comment type="subcellular location">
    <subcellularLocation>
        <location evidence="1 11">Nucleus</location>
    </subcellularLocation>
</comment>
<evidence type="ECO:0000313" key="14">
    <source>
        <dbReference type="EMBL" id="AMD20666.1"/>
    </source>
</evidence>
<keyword evidence="4" id="KW-0547">Nucleotide-binding</keyword>
<protein>
    <recommendedName>
        <fullName evidence="11">Structural maintenance of chromosomes protein</fullName>
    </recommendedName>
</protein>
<evidence type="ECO:0000256" key="3">
    <source>
        <dbReference type="ARBA" id="ARBA00022618"/>
    </source>
</evidence>
<dbReference type="GO" id="GO:0005694">
    <property type="term" value="C:chromosome"/>
    <property type="evidence" value="ECO:0007669"/>
    <property type="project" value="InterPro"/>
</dbReference>
<evidence type="ECO:0000256" key="1">
    <source>
        <dbReference type="ARBA" id="ARBA00004123"/>
    </source>
</evidence>
<evidence type="ECO:0000256" key="5">
    <source>
        <dbReference type="ARBA" id="ARBA00022776"/>
    </source>
</evidence>
<dbReference type="Pfam" id="PF06470">
    <property type="entry name" value="SMC_hinge"/>
    <property type="match status" value="1"/>
</dbReference>
<keyword evidence="15" id="KW-1185">Reference proteome</keyword>
<dbReference type="PANTHER" id="PTHR43977">
    <property type="entry name" value="STRUCTURAL MAINTENANCE OF CHROMOSOMES PROTEIN 3"/>
    <property type="match status" value="1"/>
</dbReference>
<dbReference type="PIRSF" id="PIRSF005719">
    <property type="entry name" value="SMC"/>
    <property type="match status" value="1"/>
</dbReference>
<organism evidence="14 15">
    <name type="scientific">Eremothecium sinecaudum</name>
    <dbReference type="NCBI Taxonomy" id="45286"/>
    <lineage>
        <taxon>Eukaryota</taxon>
        <taxon>Fungi</taxon>
        <taxon>Dikarya</taxon>
        <taxon>Ascomycota</taxon>
        <taxon>Saccharomycotina</taxon>
        <taxon>Saccharomycetes</taxon>
        <taxon>Saccharomycetales</taxon>
        <taxon>Saccharomycetaceae</taxon>
        <taxon>Eremothecium</taxon>
    </lineage>
</organism>
<evidence type="ECO:0000313" key="15">
    <source>
        <dbReference type="Proteomes" id="UP000243052"/>
    </source>
</evidence>
<dbReference type="InterPro" id="IPR027120">
    <property type="entry name" value="Smc2_ABC"/>
</dbReference>
<accession>A0A0X8HRP5</accession>
<keyword evidence="7 12" id="KW-0175">Coiled coil</keyword>
<feature type="coiled-coil region" evidence="12">
    <location>
        <begin position="445"/>
        <end position="510"/>
    </location>
</feature>
<dbReference type="OrthoDB" id="10255539at2759"/>
<gene>
    <name evidence="14" type="ORF">AW171_hschr42569</name>
</gene>
<proteinExistence type="inferred from homology"/>
<dbReference type="Gene3D" id="1.20.1060.20">
    <property type="match status" value="1"/>
</dbReference>
<sequence>MRVEELIIDGFKSYATRTVISDWDRQFNAITGLNGSGKSNILDAICFVLGITSMATVRAQNLQDLIYKRGQAGVVKASVTIVFDNTDVAGSPIGFESYPKISVTRQIALGGTSKYLINGHRAQQQTVLHLFQSVQLNINNPNFLIMQGKITKLLNMKPTEILSLIEEAAGTRMFEDMKEKAMRIMAKKETKLQENRTLLEEEIKPKLNKFRNEERAFIEFQETQNELEKLLQVVSAYDYRSLVTKNASTQEVLEQNAQRTEELQIEIERYKSEINSLNEDFAAIKKQKELEFLKDGAVSTLEKHLNELSTELSRLSTNISIAQDDLKEEETNVLAIKKALEVSRAQLESKSKEYNMVEKDYNELSVTIESLKSLYADKEELLSSLATGLSSKGSFDGGYNAQLSLTKSKINDAQVSIKQSHMRINMLEKELASNEPLLLRAKKDNAEKHVQLEDSKKKKRELESKLEASGFNPKVIYELKNKETQLNKELYELTADAERLKRKVANLEFNYSKSAVTFDPKCVKGLAAQVFTLEKENFGSANALQVCAGGRLFNVIVDTEHTASELLEKGGLRKRVTIIPLNKISTRVIGPSTLEKAKQLSPGNVELALDLIVYEPEVSKAMEYIFGNSLICKHAETAKMVTFNPQIRARSITLDGDIYDPEGTLSGGSRGGTNSFLIDIQTFNEASRKIKTIEKELEHIHSQQVEYENASKVTRSLQNELRLVEHKLQLEEKAISSNPSVELLRKNEEMQREITSCAESITCSEHQIVELQAQLVNIQKDMEEFNADKGVKLQQLQQQLTSLGEEIKHKEEENEKKYDLYQSLQMETDQLQNDINSLGEEVIEKESQIKTLHTNLKLLRESFSQKSSEMETVKQDLTEARNRLIEMYAEMKEMESLLKKKNSNLTKNELEVQKLSHEIIKLTSAKDVYQQQLQELTEEHKWLEDDIMVSNIINQNTDANLNEYRERVKILEEKFQGMKRKVNPNVMSIIESVEKEERKLQKMIDTIEEDKNKIIETMKKLNGYKRETLMKTWQKVNVDFGNIFADLLPKSFAKLVPVEGSDISAGLEVKVKLGSIWKESLVELSGGQRSLIALSLILALLQFKPAPMYILDEVDAALDLSHTQNIGHLIKTRFKGSQFIVVSLKEGMFTNANRIFRTRFQEGTSVVSIM</sequence>
<dbReference type="GO" id="GO:0007076">
    <property type="term" value="P:mitotic chromosome condensation"/>
    <property type="evidence" value="ECO:0007669"/>
    <property type="project" value="UniProtKB-ARBA"/>
</dbReference>
<evidence type="ECO:0000256" key="12">
    <source>
        <dbReference type="SAM" id="Coils"/>
    </source>
</evidence>
<dbReference type="Proteomes" id="UP000243052">
    <property type="component" value="Chromosome iv"/>
</dbReference>
<dbReference type="SUPFAM" id="SSF75553">
    <property type="entry name" value="Smc hinge domain"/>
    <property type="match status" value="1"/>
</dbReference>
<dbReference type="RefSeq" id="XP_017987662.1">
    <property type="nucleotide sequence ID" value="XM_018131760.1"/>
</dbReference>
<dbReference type="SMART" id="SM00968">
    <property type="entry name" value="SMC_hinge"/>
    <property type="match status" value="1"/>
</dbReference>
<dbReference type="SUPFAM" id="SSF52540">
    <property type="entry name" value="P-loop containing nucleoside triphosphate hydrolases"/>
    <property type="match status" value="1"/>
</dbReference>
<dbReference type="STRING" id="45286.A0A0X8HRP5"/>
<dbReference type="InterPro" id="IPR024704">
    <property type="entry name" value="SMC"/>
</dbReference>
<dbReference type="GO" id="GO:0051301">
    <property type="term" value="P:cell division"/>
    <property type="evidence" value="ECO:0007669"/>
    <property type="project" value="UniProtKB-KW"/>
</dbReference>
<evidence type="ECO:0000256" key="7">
    <source>
        <dbReference type="ARBA" id="ARBA00023054"/>
    </source>
</evidence>
<evidence type="ECO:0000256" key="8">
    <source>
        <dbReference type="ARBA" id="ARBA00023067"/>
    </source>
</evidence>
<evidence type="ECO:0000256" key="2">
    <source>
        <dbReference type="ARBA" id="ARBA00005231"/>
    </source>
</evidence>
<dbReference type="CDD" id="cd03273">
    <property type="entry name" value="ABC_SMC2_euk"/>
    <property type="match status" value="1"/>
</dbReference>
<dbReference type="InterPro" id="IPR027417">
    <property type="entry name" value="P-loop_NTPase"/>
</dbReference>
<keyword evidence="5" id="KW-0498">Mitosis</keyword>
<dbReference type="FunFam" id="3.40.50.300:FF:000385">
    <property type="entry name" value="Structural maintenance of chromosomes 2"/>
    <property type="match status" value="1"/>
</dbReference>
<keyword evidence="3" id="KW-0132">Cell division</keyword>
<dbReference type="Gene3D" id="3.30.70.1620">
    <property type="match status" value="1"/>
</dbReference>
<dbReference type="GO" id="GO:0016887">
    <property type="term" value="F:ATP hydrolysis activity"/>
    <property type="evidence" value="ECO:0007669"/>
    <property type="project" value="InterPro"/>
</dbReference>
<dbReference type="GO" id="GO:0005634">
    <property type="term" value="C:nucleus"/>
    <property type="evidence" value="ECO:0007669"/>
    <property type="project" value="UniProtKB-SubCell"/>
</dbReference>
<dbReference type="Pfam" id="PF02463">
    <property type="entry name" value="SMC_N"/>
    <property type="match status" value="2"/>
</dbReference>